<accession>A0AAE3J7P7</accession>
<comment type="caution">
    <text evidence="1">The sequence shown here is derived from an EMBL/GenBank/DDBJ whole genome shotgun (WGS) entry which is preliminary data.</text>
</comment>
<keyword evidence="2" id="KW-1185">Reference proteome</keyword>
<dbReference type="RefSeq" id="WP_227616096.1">
    <property type="nucleotide sequence ID" value="NZ_JAJEPR010000039.1"/>
</dbReference>
<dbReference type="SUPFAM" id="SSF51735">
    <property type="entry name" value="NAD(P)-binding Rossmann-fold domains"/>
    <property type="match status" value="1"/>
</dbReference>
<proteinExistence type="predicted"/>
<dbReference type="EMBL" id="JAJEPR010000039">
    <property type="protein sequence ID" value="MCC2191126.1"/>
    <property type="molecule type" value="Genomic_DNA"/>
</dbReference>
<dbReference type="Proteomes" id="UP001197875">
    <property type="component" value="Unassembled WGS sequence"/>
</dbReference>
<gene>
    <name evidence="1" type="ORF">LKD71_15220</name>
</gene>
<evidence type="ECO:0000313" key="2">
    <source>
        <dbReference type="Proteomes" id="UP001197875"/>
    </source>
</evidence>
<evidence type="ECO:0000313" key="1">
    <source>
        <dbReference type="EMBL" id="MCC2191126.1"/>
    </source>
</evidence>
<sequence length="86" mass="9384">MNQIVNITGGTKGIGFAAAKKFLSCSDKVIILGRHENEASLAKLKKEGEVTFLKADVSVADDCRKVISTAIEKYGSWLHRREAAFT</sequence>
<protein>
    <submittedName>
        <fullName evidence="1">SDR family NAD(P)-dependent oxidoreductase</fullName>
    </submittedName>
</protein>
<dbReference type="Gene3D" id="3.40.50.720">
    <property type="entry name" value="NAD(P)-binding Rossmann-like Domain"/>
    <property type="match status" value="1"/>
</dbReference>
<reference evidence="1 2" key="1">
    <citation type="submission" date="2021-10" db="EMBL/GenBank/DDBJ databases">
        <title>Anaerobic single-cell dispensing facilitates the cultivation of human gut bacteria.</title>
        <authorList>
            <person name="Afrizal A."/>
        </authorList>
    </citation>
    <scope>NUCLEOTIDE SEQUENCE [LARGE SCALE GENOMIC DNA]</scope>
    <source>
        <strain evidence="1 2">CLA-AA-H277</strain>
    </source>
</reference>
<dbReference type="AlphaFoldDB" id="A0AAE3J7P7"/>
<dbReference type="InterPro" id="IPR002347">
    <property type="entry name" value="SDR_fam"/>
</dbReference>
<organism evidence="1 2">
    <name type="scientific">Fusicatenibacter faecihominis</name>
    <dbReference type="NCBI Taxonomy" id="2881276"/>
    <lineage>
        <taxon>Bacteria</taxon>
        <taxon>Bacillati</taxon>
        <taxon>Bacillota</taxon>
        <taxon>Clostridia</taxon>
        <taxon>Lachnospirales</taxon>
        <taxon>Lachnospiraceae</taxon>
        <taxon>Fusicatenibacter</taxon>
    </lineage>
</organism>
<dbReference type="InterPro" id="IPR036291">
    <property type="entry name" value="NAD(P)-bd_dom_sf"/>
</dbReference>
<name>A0AAE3J7P7_9FIRM</name>
<dbReference type="Pfam" id="PF00106">
    <property type="entry name" value="adh_short"/>
    <property type="match status" value="1"/>
</dbReference>